<gene>
    <name evidence="4" type="ORF">J2753_001433</name>
</gene>
<dbReference type="InterPro" id="IPR055743">
    <property type="entry name" value="DUF7319"/>
</dbReference>
<feature type="region of interest" description="Disordered" evidence="1">
    <location>
        <begin position="248"/>
        <end position="268"/>
    </location>
</feature>
<keyword evidence="2" id="KW-0472">Membrane</keyword>
<keyword evidence="2" id="KW-0812">Transmembrane</keyword>
<comment type="caution">
    <text evidence="4">The sequence shown here is derived from an EMBL/GenBank/DDBJ whole genome shotgun (WGS) entry which is preliminary data.</text>
</comment>
<dbReference type="EMBL" id="JAGGLC010000003">
    <property type="protein sequence ID" value="MBP1986935.1"/>
    <property type="molecule type" value="Genomic_DNA"/>
</dbReference>
<feature type="domain" description="DUF7319" evidence="3">
    <location>
        <begin position="52"/>
        <end position="258"/>
    </location>
</feature>
<accession>A0A8T4H012</accession>
<feature type="region of interest" description="Disordered" evidence="1">
    <location>
        <begin position="1"/>
        <end position="27"/>
    </location>
</feature>
<evidence type="ECO:0000313" key="4">
    <source>
        <dbReference type="EMBL" id="MBP1986935.1"/>
    </source>
</evidence>
<feature type="region of interest" description="Disordered" evidence="1">
    <location>
        <begin position="142"/>
        <end position="163"/>
    </location>
</feature>
<dbReference type="OrthoDB" id="213250at2157"/>
<evidence type="ECO:0000256" key="2">
    <source>
        <dbReference type="SAM" id="Phobius"/>
    </source>
</evidence>
<name>A0A8T4H012_9EURY</name>
<protein>
    <recommendedName>
        <fullName evidence="3">DUF7319 domain-containing protein</fullName>
    </recommendedName>
</protein>
<feature type="transmembrane region" description="Helical" evidence="2">
    <location>
        <begin position="171"/>
        <end position="193"/>
    </location>
</feature>
<reference evidence="4" key="1">
    <citation type="submission" date="2021-03" db="EMBL/GenBank/DDBJ databases">
        <title>Genomic Encyclopedia of Type Strains, Phase IV (KMG-IV): sequencing the most valuable type-strain genomes for metagenomic binning, comparative biology and taxonomic classification.</title>
        <authorList>
            <person name="Goeker M."/>
        </authorList>
    </citation>
    <scope>NUCLEOTIDE SEQUENCE</scope>
    <source>
        <strain evidence="4">DSM 26232</strain>
    </source>
</reference>
<evidence type="ECO:0000259" key="3">
    <source>
        <dbReference type="Pfam" id="PF24003"/>
    </source>
</evidence>
<proteinExistence type="predicted"/>
<keyword evidence="2" id="KW-1133">Transmembrane helix</keyword>
<evidence type="ECO:0000256" key="1">
    <source>
        <dbReference type="SAM" id="MobiDB-lite"/>
    </source>
</evidence>
<keyword evidence="5" id="KW-1185">Reference proteome</keyword>
<organism evidence="4 5">
    <name type="scientific">Halolamina salifodinae</name>
    <dbReference type="NCBI Taxonomy" id="1202767"/>
    <lineage>
        <taxon>Archaea</taxon>
        <taxon>Methanobacteriati</taxon>
        <taxon>Methanobacteriota</taxon>
        <taxon>Stenosarchaea group</taxon>
        <taxon>Halobacteria</taxon>
        <taxon>Halobacteriales</taxon>
        <taxon>Haloferacaceae</taxon>
    </lineage>
</organism>
<dbReference type="Pfam" id="PF24003">
    <property type="entry name" value="DUF7319"/>
    <property type="match status" value="1"/>
</dbReference>
<dbReference type="AlphaFoldDB" id="A0A8T4H012"/>
<feature type="transmembrane region" description="Helical" evidence="2">
    <location>
        <begin position="205"/>
        <end position="225"/>
    </location>
</feature>
<evidence type="ECO:0000313" key="5">
    <source>
        <dbReference type="Proteomes" id="UP000823736"/>
    </source>
</evidence>
<dbReference type="RefSeq" id="WP_209491229.1">
    <property type="nucleotide sequence ID" value="NZ_JAGGLC010000003.1"/>
</dbReference>
<sequence>MTDPVEDDAAGVHERADGSGDAADSTDLEQLREQVEQTYDFEEFGPADMAEMEREEWEAVFDPDTWITGAALIDRVERDLETRIATREVFARLERHPGPDGDRLLAYSDEGYAIIDPNGSVEGEGTVLRDVEPTVALCSMEEYEPPEPPENPTLPDPEDVEAGSGELGNTILQLIAGAQILAGIGLLGAWVFLDLQPDVAQGDVVAPAVGIGFLLIGVFLFVVVANARLSDRFRAEEYRDRLRAVEEAGERPEFVPQLSNDGDDRRGE</sequence>
<dbReference type="Proteomes" id="UP000823736">
    <property type="component" value="Unassembled WGS sequence"/>
</dbReference>